<evidence type="ECO:0000313" key="2">
    <source>
        <dbReference type="EMBL" id="ABE75408.1"/>
    </source>
</evidence>
<gene>
    <name evidence="2" type="ordered locus">Pcryo_1631</name>
</gene>
<protein>
    <submittedName>
        <fullName evidence="2">Uncharacterized protein</fullName>
    </submittedName>
</protein>
<dbReference type="KEGG" id="pcr:Pcryo_1631"/>
<organism evidence="2 3">
    <name type="scientific">Psychrobacter cryohalolentis (strain ATCC BAA-1226 / DSM 17306 / VKM B-2378 / K5)</name>
    <dbReference type="NCBI Taxonomy" id="335284"/>
    <lineage>
        <taxon>Bacteria</taxon>
        <taxon>Pseudomonadati</taxon>
        <taxon>Pseudomonadota</taxon>
        <taxon>Gammaproteobacteria</taxon>
        <taxon>Moraxellales</taxon>
        <taxon>Moraxellaceae</taxon>
        <taxon>Psychrobacter</taxon>
    </lineage>
</organism>
<evidence type="ECO:0000313" key="3">
    <source>
        <dbReference type="Proteomes" id="UP000002425"/>
    </source>
</evidence>
<dbReference type="HOGENOM" id="CLU_667076_0_0_6"/>
<name>Q1QA95_PSYCK</name>
<accession>Q1QA95</accession>
<dbReference type="EMBL" id="CP000323">
    <property type="protein sequence ID" value="ABE75408.1"/>
    <property type="molecule type" value="Genomic_DNA"/>
</dbReference>
<dbReference type="Proteomes" id="UP000002425">
    <property type="component" value="Chromosome"/>
</dbReference>
<keyword evidence="1" id="KW-0175">Coiled coil</keyword>
<feature type="coiled-coil region" evidence="1">
    <location>
        <begin position="302"/>
        <end position="329"/>
    </location>
</feature>
<dbReference type="RefSeq" id="WP_011513957.1">
    <property type="nucleotide sequence ID" value="NC_007969.1"/>
</dbReference>
<proteinExistence type="predicted"/>
<evidence type="ECO:0000256" key="1">
    <source>
        <dbReference type="SAM" id="Coils"/>
    </source>
</evidence>
<dbReference type="AlphaFoldDB" id="Q1QA95"/>
<keyword evidence="3" id="KW-1185">Reference proteome</keyword>
<sequence>MLVQEYLSIRQAIDFVFELTGEKIDGSTLEELSNIEKLTPVFLFSGYVSYPDINYKTIRYDKMKAYFTHDDFFMHQTRNYESYSTFGDADVPEWIEIHSPFTIQKIIKQQSKAYSVFDEVFLFKNPPIGEVDKLDDLKYSNIDFDEVRFSRNELINLFNVKKSYDNAQNEFEFYMNAAKTIRDSVTADMNARNDLIEPTGSQRLLISYVLFTPHQVTCLLSNDNPAYSHNDDKYNAYKDMVSNAIEAKALNPINDKEQIPAEQVKLWLARYNFIIRGFNDNLPNDTDKIPAPTVTQTEPPNNEQIIKRLTAANAKISDLENQLAQANAALADKPADDYQQLSERTEKSYQTTIGLLLELMVTPKGIDHKQPFSSQAVIISEITDKGIYGQGKSTLETRFSDANSILSDAKKK</sequence>
<reference evidence="2" key="1">
    <citation type="submission" date="2006-03" db="EMBL/GenBank/DDBJ databases">
        <title>Complete sequence of chromosome of Psychrobacter cryohalolentis K5.</title>
        <authorList>
            <consortium name="US DOE Joint Genome Institute"/>
            <person name="Copeland A."/>
            <person name="Lucas S."/>
            <person name="Lapidus A."/>
            <person name="Barry K."/>
            <person name="Detter J.C."/>
            <person name="Glavina del Rio T."/>
            <person name="Hammon N."/>
            <person name="Israni S."/>
            <person name="Dalin E."/>
            <person name="Tice H."/>
            <person name="Pitluck S."/>
            <person name="Brettin T."/>
            <person name="Bruce D."/>
            <person name="Han C."/>
            <person name="Tapia R."/>
            <person name="Sims D.R."/>
            <person name="Gilna P."/>
            <person name="Schmutz J."/>
            <person name="Larimer F."/>
            <person name="Land M."/>
            <person name="Hauser L."/>
            <person name="Kyrpides N."/>
            <person name="Kim E."/>
            <person name="Richardson P."/>
        </authorList>
    </citation>
    <scope>NUCLEOTIDE SEQUENCE</scope>
    <source>
        <strain evidence="2">K5</strain>
    </source>
</reference>